<name>A0A6G1KTP1_9PEZI</name>
<dbReference type="Proteomes" id="UP000799436">
    <property type="component" value="Unassembled WGS sequence"/>
</dbReference>
<feature type="chain" id="PRO_5026043306" evidence="1">
    <location>
        <begin position="25"/>
        <end position="86"/>
    </location>
</feature>
<keyword evidence="3" id="KW-1185">Reference proteome</keyword>
<evidence type="ECO:0000256" key="1">
    <source>
        <dbReference type="SAM" id="SignalP"/>
    </source>
</evidence>
<dbReference type="AlphaFoldDB" id="A0A6G1KTP1"/>
<keyword evidence="1" id="KW-0732">Signal</keyword>
<proteinExistence type="predicted"/>
<evidence type="ECO:0000313" key="2">
    <source>
        <dbReference type="EMBL" id="KAF2763692.1"/>
    </source>
</evidence>
<feature type="signal peptide" evidence="1">
    <location>
        <begin position="1"/>
        <end position="24"/>
    </location>
</feature>
<accession>A0A6G1KTP1</accession>
<dbReference type="EMBL" id="ML995973">
    <property type="protein sequence ID" value="KAF2763692.1"/>
    <property type="molecule type" value="Genomic_DNA"/>
</dbReference>
<reference evidence="2" key="1">
    <citation type="journal article" date="2020" name="Stud. Mycol.">
        <title>101 Dothideomycetes genomes: a test case for predicting lifestyles and emergence of pathogens.</title>
        <authorList>
            <person name="Haridas S."/>
            <person name="Albert R."/>
            <person name="Binder M."/>
            <person name="Bloem J."/>
            <person name="Labutti K."/>
            <person name="Salamov A."/>
            <person name="Andreopoulos B."/>
            <person name="Baker S."/>
            <person name="Barry K."/>
            <person name="Bills G."/>
            <person name="Bluhm B."/>
            <person name="Cannon C."/>
            <person name="Castanera R."/>
            <person name="Culley D."/>
            <person name="Daum C."/>
            <person name="Ezra D."/>
            <person name="Gonzalez J."/>
            <person name="Henrissat B."/>
            <person name="Kuo A."/>
            <person name="Liang C."/>
            <person name="Lipzen A."/>
            <person name="Lutzoni F."/>
            <person name="Magnuson J."/>
            <person name="Mondo S."/>
            <person name="Nolan M."/>
            <person name="Ohm R."/>
            <person name="Pangilinan J."/>
            <person name="Park H.-J."/>
            <person name="Ramirez L."/>
            <person name="Alfaro M."/>
            <person name="Sun H."/>
            <person name="Tritt A."/>
            <person name="Yoshinaga Y."/>
            <person name="Zwiers L.-H."/>
            <person name="Turgeon B."/>
            <person name="Goodwin S."/>
            <person name="Spatafora J."/>
            <person name="Crous P."/>
            <person name="Grigoriev I."/>
        </authorList>
    </citation>
    <scope>NUCLEOTIDE SEQUENCE</scope>
    <source>
        <strain evidence="2">CBS 116005</strain>
    </source>
</reference>
<organism evidence="2 3">
    <name type="scientific">Teratosphaeria nubilosa</name>
    <dbReference type="NCBI Taxonomy" id="161662"/>
    <lineage>
        <taxon>Eukaryota</taxon>
        <taxon>Fungi</taxon>
        <taxon>Dikarya</taxon>
        <taxon>Ascomycota</taxon>
        <taxon>Pezizomycotina</taxon>
        <taxon>Dothideomycetes</taxon>
        <taxon>Dothideomycetidae</taxon>
        <taxon>Mycosphaerellales</taxon>
        <taxon>Teratosphaeriaceae</taxon>
        <taxon>Teratosphaeria</taxon>
    </lineage>
</organism>
<sequence>MSLSVQSVLFGLALPLAHTTSANATLINVDAGGLSLGRCTCTREANKQSSARLHLEVLVKDTPKHRSVDAAADRRDLTAIDAPRAE</sequence>
<gene>
    <name evidence="2" type="ORF">EJ03DRAFT_58644</name>
</gene>
<protein>
    <submittedName>
        <fullName evidence="2">Uncharacterized protein</fullName>
    </submittedName>
</protein>
<evidence type="ECO:0000313" key="3">
    <source>
        <dbReference type="Proteomes" id="UP000799436"/>
    </source>
</evidence>